<dbReference type="EMBL" id="JAOVZQ010000001">
    <property type="protein sequence ID" value="MCY0093271.1"/>
    <property type="molecule type" value="Genomic_DNA"/>
</dbReference>
<organism evidence="6 7">
    <name type="scientific">Hoeflea ulvae</name>
    <dbReference type="NCBI Taxonomy" id="2983764"/>
    <lineage>
        <taxon>Bacteria</taxon>
        <taxon>Pseudomonadati</taxon>
        <taxon>Pseudomonadota</taxon>
        <taxon>Alphaproteobacteria</taxon>
        <taxon>Hyphomicrobiales</taxon>
        <taxon>Rhizobiaceae</taxon>
        <taxon>Hoeflea</taxon>
    </lineage>
</organism>
<dbReference type="GO" id="GO:0016874">
    <property type="term" value="F:ligase activity"/>
    <property type="evidence" value="ECO:0007669"/>
    <property type="project" value="UniProtKB-KW"/>
</dbReference>
<evidence type="ECO:0000313" key="7">
    <source>
        <dbReference type="Proteomes" id="UP001081283"/>
    </source>
</evidence>
<evidence type="ECO:0000256" key="2">
    <source>
        <dbReference type="ARBA" id="ARBA00022598"/>
    </source>
</evidence>
<dbReference type="InterPro" id="IPR025110">
    <property type="entry name" value="AMP-bd_C"/>
</dbReference>
<comment type="similarity">
    <text evidence="1">Belongs to the ATP-dependent AMP-binding enzyme family.</text>
</comment>
<keyword evidence="7" id="KW-1185">Reference proteome</keyword>
<protein>
    <submittedName>
        <fullName evidence="6">Acyl--CoA ligase</fullName>
    </submittedName>
</protein>
<sequence>MRPFLTLHDPAAARSFYAKGLWTEDTFYTLMARHAVKRPEAMALRDGRARLDWQTLKARVDAMADDMYERGITAGDRVSIWMGNRVETIIAFLACSREGVACNPSLHRTYTCAEIVDLLDQLQSTVLITEPGWGADRKSTDFDAMLTQLPFLKKVYKPETFPMHITQLSREPHANPDSIAYLAFTSGTTGKPKCVMHSCNTLLANARDLVRDWKIGPDDTMLTLSPLSHHIAWVAVGQWLVCGCELVTDDPPKDMSRLDWIIETGTVYVMGVPTHAMDVLAEQRKRGLERLGDVRIFYMAGSPIPEVVAKAFVDQGITPQNIYGMTESSSHQYTHPDDPENIWISTCGRGGPAYEVRIWDRDNRDEEAAAGVTGEIGGRGAALMLGYYANQSATENTFNRHGYLMSGDLGSFDADGNLKIEGRVKDLIIRGGHNIYPSQIEARALTHPGVSRAAAFPVPDERLGEKVCLAIIGTVTAEDMLAHLGREGLSKFDMPEWYLTLDELPLTASGKILKRELTEMAKRGEITPAMVRYAEKKDPAS</sequence>
<dbReference type="InterPro" id="IPR045851">
    <property type="entry name" value="AMP-bd_C_sf"/>
</dbReference>
<evidence type="ECO:0000259" key="5">
    <source>
        <dbReference type="Pfam" id="PF13193"/>
    </source>
</evidence>
<dbReference type="Pfam" id="PF13193">
    <property type="entry name" value="AMP-binding_C"/>
    <property type="match status" value="1"/>
</dbReference>
<dbReference type="InterPro" id="IPR000873">
    <property type="entry name" value="AMP-dep_synth/lig_dom"/>
</dbReference>
<reference evidence="6" key="1">
    <citation type="submission" date="2022-10" db="EMBL/GenBank/DDBJ databases">
        <title>Hoeflea sp. J2-29, isolated from marine algae.</title>
        <authorList>
            <person name="Kristyanto S."/>
            <person name="Kim J.M."/>
            <person name="Jeon C.O."/>
        </authorList>
    </citation>
    <scope>NUCLEOTIDE SEQUENCE</scope>
    <source>
        <strain evidence="6">J2-29</strain>
    </source>
</reference>
<dbReference type="SUPFAM" id="SSF56801">
    <property type="entry name" value="Acetyl-CoA synthetase-like"/>
    <property type="match status" value="1"/>
</dbReference>
<name>A0ABT3YBM0_9HYPH</name>
<evidence type="ECO:0000256" key="1">
    <source>
        <dbReference type="ARBA" id="ARBA00006432"/>
    </source>
</evidence>
<comment type="caution">
    <text evidence="6">The sequence shown here is derived from an EMBL/GenBank/DDBJ whole genome shotgun (WGS) entry which is preliminary data.</text>
</comment>
<dbReference type="Proteomes" id="UP001081283">
    <property type="component" value="Unassembled WGS sequence"/>
</dbReference>
<evidence type="ECO:0000313" key="6">
    <source>
        <dbReference type="EMBL" id="MCY0093271.1"/>
    </source>
</evidence>
<feature type="domain" description="AMP-binding enzyme C-terminal" evidence="5">
    <location>
        <begin position="440"/>
        <end position="511"/>
    </location>
</feature>
<evidence type="ECO:0000256" key="3">
    <source>
        <dbReference type="ARBA" id="ARBA00022723"/>
    </source>
</evidence>
<dbReference type="Gene3D" id="3.40.50.12780">
    <property type="entry name" value="N-terminal domain of ligase-like"/>
    <property type="match status" value="1"/>
</dbReference>
<keyword evidence="3" id="KW-0479">Metal-binding</keyword>
<dbReference type="PROSITE" id="PS00455">
    <property type="entry name" value="AMP_BINDING"/>
    <property type="match status" value="1"/>
</dbReference>
<evidence type="ECO:0000259" key="4">
    <source>
        <dbReference type="Pfam" id="PF00501"/>
    </source>
</evidence>
<dbReference type="Gene3D" id="3.30.300.30">
    <property type="match status" value="1"/>
</dbReference>
<gene>
    <name evidence="6" type="ORF">OEG82_04390</name>
</gene>
<feature type="domain" description="AMP-dependent synthetase/ligase" evidence="4">
    <location>
        <begin position="32"/>
        <end position="388"/>
    </location>
</feature>
<proteinExistence type="inferred from homology"/>
<dbReference type="Pfam" id="PF00501">
    <property type="entry name" value="AMP-binding"/>
    <property type="match status" value="1"/>
</dbReference>
<dbReference type="InterPro" id="IPR020845">
    <property type="entry name" value="AMP-binding_CS"/>
</dbReference>
<dbReference type="RefSeq" id="WP_267611240.1">
    <property type="nucleotide sequence ID" value="NZ_JAOVZQ010000001.1"/>
</dbReference>
<keyword evidence="2 6" id="KW-0436">Ligase</keyword>
<dbReference type="InterPro" id="IPR042099">
    <property type="entry name" value="ANL_N_sf"/>
</dbReference>
<dbReference type="PANTHER" id="PTHR43201">
    <property type="entry name" value="ACYL-COA SYNTHETASE"/>
    <property type="match status" value="1"/>
</dbReference>
<dbReference type="PANTHER" id="PTHR43201:SF5">
    <property type="entry name" value="MEDIUM-CHAIN ACYL-COA LIGASE ACSF2, MITOCHONDRIAL"/>
    <property type="match status" value="1"/>
</dbReference>
<accession>A0ABT3YBM0</accession>